<keyword evidence="10" id="KW-0611">Plant defense</keyword>
<dbReference type="InterPro" id="IPR042197">
    <property type="entry name" value="Apaf_helical"/>
</dbReference>
<dbReference type="PANTHER" id="PTHR23155:SF1152">
    <property type="entry name" value="AAA+ ATPASE DOMAIN-CONTAINING PROTEIN"/>
    <property type="match status" value="1"/>
</dbReference>
<sequence length="1125" mass="129147">MSSHKYLSVFEQLDHVTDQKDMVKFFKREFKFLDIFLSLQRITDESNMLEDVTQKIQDLFQDAALDFSELHLAKNFDICSFNMQNKIWSTKMEIRAKYSFPEISLVPLSAKFVMEFIDTVVENLRDLVKIDDSCSLLYAPETMEHIKDVLKELNLLQTFVCFISERFIESQSQHAFFTHVLVVAGHASMLFWLYLPGNGSGNQDSTPEEINALLSDFLQMRIKPIQPCIRKIYVDVHQALRLTIQSGCYPNIQNEQGADSEASFVATILQKYLELPTNSNSRRIVALKENMAILQLMLKFLRTNIIYLPMQDLEILLRNINTVILDALVIYSLYEDEEKKEDMAPGEVSPARVLDFPGNLKRIITMIYLNIRKVFQSNLPGIHGLGCVDILLKNLKEFRRRYSNSLSPHKKPLEEIQEIFERLEPFLKAVAEGKHNKLEMLQNCAAQLMSKAYEVEYIVNACISKKVPYLCRQAWLLDIIQEITCISAEIQKKKMVEDTIDTDAAHTSLTLARTPRMNEEIVGFEDVIETLRDQLIRGTKERDVIAIVGMPGLGKTTLANRLYSDRSVVSHFDIRAQCCVSQVYTRKGLLLAILRDVKGENSQRMEKHAEDLADELCKALLPKRYLILVDDVWEASVWDDLIGCFQGDNNGSRIILTTRNLEVANYARFRSDPFSLRMFTDDESWKLLEKKVFGEETCSPLLTDIGREIAKKCGQLPLSVALVAGILAESEKKEECWEQVANNLGPHIHNDSRAIIEHSYHNLPYYLRSCFLYFGSFLEDGVINVSKLTWLWISEGFIKCSGGKSLEDIAEGYLESLIGRNKTKRSSRGKIKACRIHDLLHDFCKERGKEENLILWITRDQNDNPSSHVHSHKQLAHRISISDAEGSLDESAQLFDLETLSTVTFYGVEDMELILRKIPNLRKLRCDVGPVGNFQYHVLDIPTRLETLKISRHSCSHKYPETIPFCISAPNLKKLTLSDFYLYPQHLSGIALLQNLEVLKLSHVEYDNKEWEVSDGEFPHLKLKVLKLEKCNVQEWSVADDAFPELERLVLSVHWRLKEIPSYFGDISSLKSIEVKSCKESVDKSARDIRKMQVEDYQNADFKVFINGRMLSGDDDDDTGDDNDE</sequence>
<dbReference type="InterPro" id="IPR038005">
    <property type="entry name" value="RX-like_CC"/>
</dbReference>
<gene>
    <name evidence="17" type="primary">R1A-4_2</name>
    <name evidence="17" type="ORF">A4A49_35324</name>
</gene>
<dbReference type="InterPro" id="IPR027417">
    <property type="entry name" value="P-loop_NTPase"/>
</dbReference>
<dbReference type="InterPro" id="IPR036388">
    <property type="entry name" value="WH-like_DNA-bd_sf"/>
</dbReference>
<dbReference type="Pfam" id="PF12061">
    <property type="entry name" value="NB-LRR"/>
    <property type="match status" value="1"/>
</dbReference>
<keyword evidence="9" id="KW-0547">Nucleotide-binding</keyword>
<accession>A0A1J6JVP8</accession>
<dbReference type="GO" id="GO:0005737">
    <property type="term" value="C:cytoplasm"/>
    <property type="evidence" value="ECO:0007669"/>
    <property type="project" value="UniProtKB-SubCell"/>
</dbReference>
<dbReference type="GO" id="GO:0043531">
    <property type="term" value="F:ADP binding"/>
    <property type="evidence" value="ECO:0007669"/>
    <property type="project" value="InterPro"/>
</dbReference>
<dbReference type="GO" id="GO:0016020">
    <property type="term" value="C:membrane"/>
    <property type="evidence" value="ECO:0007669"/>
    <property type="project" value="UniProtKB-SubCell"/>
</dbReference>
<dbReference type="EMBL" id="MJEQ01004507">
    <property type="protein sequence ID" value="OIT21214.1"/>
    <property type="molecule type" value="Genomic_DNA"/>
</dbReference>
<dbReference type="SUPFAM" id="SSF52047">
    <property type="entry name" value="RNI-like"/>
    <property type="match status" value="1"/>
</dbReference>
<protein>
    <submittedName>
        <fullName evidence="17">Late blight resistance protein -like r1a-4</fullName>
    </submittedName>
</protein>
<dbReference type="Gene3D" id="3.40.50.300">
    <property type="entry name" value="P-loop containing nucleotide triphosphate hydrolases"/>
    <property type="match status" value="1"/>
</dbReference>
<comment type="caution">
    <text evidence="17">The sequence shown here is derived from an EMBL/GenBank/DDBJ whole genome shotgun (WGS) entry which is preliminary data.</text>
</comment>
<evidence type="ECO:0000313" key="17">
    <source>
        <dbReference type="EMBL" id="OIT21214.1"/>
    </source>
</evidence>
<reference evidence="17" key="1">
    <citation type="submission" date="2016-11" db="EMBL/GenBank/DDBJ databases">
        <title>The genome of Nicotiana attenuata.</title>
        <authorList>
            <person name="Xu S."/>
            <person name="Brockmoeller T."/>
            <person name="Gaquerel E."/>
            <person name="Navarro A."/>
            <person name="Kuhl H."/>
            <person name="Gase K."/>
            <person name="Ling Z."/>
            <person name="Zhou W."/>
            <person name="Kreitzer C."/>
            <person name="Stanke M."/>
            <person name="Tang H."/>
            <person name="Lyons E."/>
            <person name="Pandey P."/>
            <person name="Pandey S.P."/>
            <person name="Timmermann B."/>
            <person name="Baldwin I.T."/>
        </authorList>
    </citation>
    <scope>NUCLEOTIDE SEQUENCE [LARGE SCALE GENOMIC DNA]</scope>
    <source>
        <strain evidence="17">UT</strain>
    </source>
</reference>
<evidence type="ECO:0000256" key="11">
    <source>
        <dbReference type="ARBA" id="ARBA00022840"/>
    </source>
</evidence>
<keyword evidence="18" id="KW-1185">Reference proteome</keyword>
<evidence type="ECO:0000313" key="18">
    <source>
        <dbReference type="Proteomes" id="UP000187609"/>
    </source>
</evidence>
<dbReference type="CDD" id="cd14798">
    <property type="entry name" value="RX-CC_like"/>
    <property type="match status" value="1"/>
</dbReference>
<name>A0A1J6JVP8_NICAT</name>
<evidence type="ECO:0000256" key="3">
    <source>
        <dbReference type="ARBA" id="ARBA00004496"/>
    </source>
</evidence>
<dbReference type="GO" id="GO:0051607">
    <property type="term" value="P:defense response to virus"/>
    <property type="evidence" value="ECO:0007669"/>
    <property type="project" value="UniProtKB-ARBA"/>
</dbReference>
<dbReference type="STRING" id="49451.A0A1J6JVP8"/>
<evidence type="ECO:0000259" key="16">
    <source>
        <dbReference type="Pfam" id="PF23559"/>
    </source>
</evidence>
<evidence type="ECO:0000259" key="15">
    <source>
        <dbReference type="Pfam" id="PF12061"/>
    </source>
</evidence>
<keyword evidence="13" id="KW-0472">Membrane</keyword>
<dbReference type="Gene3D" id="1.10.8.430">
    <property type="entry name" value="Helical domain of apoptotic protease-activating factors"/>
    <property type="match status" value="1"/>
</dbReference>
<feature type="domain" description="Late blight resistance protein R1A-like N-terminal" evidence="15">
    <location>
        <begin position="84"/>
        <end position="375"/>
    </location>
</feature>
<keyword evidence="8" id="KW-0677">Repeat</keyword>
<evidence type="ECO:0000256" key="7">
    <source>
        <dbReference type="ARBA" id="ARBA00022667"/>
    </source>
</evidence>
<dbReference type="InterPro" id="IPR058922">
    <property type="entry name" value="WHD_DRP"/>
</dbReference>
<dbReference type="InterPro" id="IPR044974">
    <property type="entry name" value="Disease_R_plants"/>
</dbReference>
<evidence type="ECO:0000256" key="9">
    <source>
        <dbReference type="ARBA" id="ARBA00022741"/>
    </source>
</evidence>
<dbReference type="Pfam" id="PF23559">
    <property type="entry name" value="WHD_DRP"/>
    <property type="match status" value="1"/>
</dbReference>
<evidence type="ECO:0000256" key="5">
    <source>
        <dbReference type="ARBA" id="ARBA00022490"/>
    </source>
</evidence>
<evidence type="ECO:0000256" key="1">
    <source>
        <dbReference type="ARBA" id="ARBA00002074"/>
    </source>
</evidence>
<dbReference type="GO" id="GO:0005524">
    <property type="term" value="F:ATP binding"/>
    <property type="evidence" value="ECO:0007669"/>
    <property type="project" value="UniProtKB-KW"/>
</dbReference>
<evidence type="ECO:0000256" key="6">
    <source>
        <dbReference type="ARBA" id="ARBA00022614"/>
    </source>
</evidence>
<keyword evidence="6" id="KW-0433">Leucine-rich repeat</keyword>
<dbReference type="InterPro" id="IPR032675">
    <property type="entry name" value="LRR_dom_sf"/>
</dbReference>
<keyword evidence="7" id="KW-0381">Hypersensitive response</keyword>
<dbReference type="SMR" id="A0A1J6JVP8"/>
<dbReference type="InterPro" id="IPR002182">
    <property type="entry name" value="NB-ARC"/>
</dbReference>
<dbReference type="GO" id="GO:0009626">
    <property type="term" value="P:plant-type hypersensitive response"/>
    <property type="evidence" value="ECO:0007669"/>
    <property type="project" value="UniProtKB-KW"/>
</dbReference>
<dbReference type="PANTHER" id="PTHR23155">
    <property type="entry name" value="DISEASE RESISTANCE PROTEIN RP"/>
    <property type="match status" value="1"/>
</dbReference>
<feature type="domain" description="NB-ARC" evidence="14">
    <location>
        <begin position="525"/>
        <end position="696"/>
    </location>
</feature>
<dbReference type="FunFam" id="1.10.10.10:FF:000322">
    <property type="entry name" value="Probable disease resistance protein At1g63360"/>
    <property type="match status" value="1"/>
</dbReference>
<evidence type="ECO:0000256" key="12">
    <source>
        <dbReference type="ARBA" id="ARBA00023054"/>
    </source>
</evidence>
<dbReference type="Pfam" id="PF00931">
    <property type="entry name" value="NB-ARC"/>
    <property type="match status" value="1"/>
</dbReference>
<keyword evidence="5" id="KW-0963">Cytoplasm</keyword>
<evidence type="ECO:0000256" key="4">
    <source>
        <dbReference type="ARBA" id="ARBA00008894"/>
    </source>
</evidence>
<comment type="function">
    <text evidence="1">Confers resistance to late blight (Phytophthora infestans) races carrying the avirulence gene Avr1. Resistance proteins guard the plant against pathogens that contain an appropriate avirulence protein via an indirect interaction with this avirulence protein. That triggers a defense system including the hypersensitive response, which restricts the pathogen growth.</text>
</comment>
<dbReference type="PRINTS" id="PR00364">
    <property type="entry name" value="DISEASERSIST"/>
</dbReference>
<dbReference type="Gene3D" id="3.80.10.10">
    <property type="entry name" value="Ribonuclease Inhibitor"/>
    <property type="match status" value="1"/>
</dbReference>
<proteinExistence type="inferred from homology"/>
<dbReference type="FunFam" id="3.40.50.300:FF:001091">
    <property type="entry name" value="Probable disease resistance protein At1g61300"/>
    <property type="match status" value="1"/>
</dbReference>
<keyword evidence="11" id="KW-0067">ATP-binding</keyword>
<dbReference type="Gramene" id="OIT21214">
    <property type="protein sequence ID" value="OIT21214"/>
    <property type="gene ID" value="A4A49_35324"/>
</dbReference>
<evidence type="ECO:0000256" key="8">
    <source>
        <dbReference type="ARBA" id="ARBA00022737"/>
    </source>
</evidence>
<comment type="similarity">
    <text evidence="4">Belongs to the disease resistance NB-LRR family.</text>
</comment>
<evidence type="ECO:0000259" key="14">
    <source>
        <dbReference type="Pfam" id="PF00931"/>
    </source>
</evidence>
<feature type="domain" description="Disease resistance protein winged helix" evidence="16">
    <location>
        <begin position="777"/>
        <end position="843"/>
    </location>
</feature>
<keyword evidence="12" id="KW-0175">Coiled coil</keyword>
<evidence type="ECO:0000256" key="10">
    <source>
        <dbReference type="ARBA" id="ARBA00022821"/>
    </source>
</evidence>
<organism evidence="17 18">
    <name type="scientific">Nicotiana attenuata</name>
    <name type="common">Coyote tobacco</name>
    <dbReference type="NCBI Taxonomy" id="49451"/>
    <lineage>
        <taxon>Eukaryota</taxon>
        <taxon>Viridiplantae</taxon>
        <taxon>Streptophyta</taxon>
        <taxon>Embryophyta</taxon>
        <taxon>Tracheophyta</taxon>
        <taxon>Spermatophyta</taxon>
        <taxon>Magnoliopsida</taxon>
        <taxon>eudicotyledons</taxon>
        <taxon>Gunneridae</taxon>
        <taxon>Pentapetalae</taxon>
        <taxon>asterids</taxon>
        <taxon>lamiids</taxon>
        <taxon>Solanales</taxon>
        <taxon>Solanaceae</taxon>
        <taxon>Nicotianoideae</taxon>
        <taxon>Nicotianeae</taxon>
        <taxon>Nicotiana</taxon>
    </lineage>
</organism>
<evidence type="ECO:0000256" key="13">
    <source>
        <dbReference type="ARBA" id="ARBA00023136"/>
    </source>
</evidence>
<dbReference type="AlphaFoldDB" id="A0A1J6JVP8"/>
<dbReference type="OMA" id="HEHANDV"/>
<dbReference type="Gene3D" id="1.10.10.10">
    <property type="entry name" value="Winged helix-like DNA-binding domain superfamily/Winged helix DNA-binding domain"/>
    <property type="match status" value="1"/>
</dbReference>
<comment type="subcellular location">
    <subcellularLocation>
        <location evidence="3">Cytoplasm</location>
    </subcellularLocation>
    <subcellularLocation>
        <location evidence="2">Membrane</location>
        <topology evidence="2">Peripheral membrane protein</topology>
    </subcellularLocation>
</comment>
<dbReference type="Proteomes" id="UP000187609">
    <property type="component" value="Unassembled WGS sequence"/>
</dbReference>
<dbReference type="SUPFAM" id="SSF52540">
    <property type="entry name" value="P-loop containing nucleoside triphosphate hydrolases"/>
    <property type="match status" value="1"/>
</dbReference>
<evidence type="ECO:0000256" key="2">
    <source>
        <dbReference type="ARBA" id="ARBA00004170"/>
    </source>
</evidence>
<dbReference type="InterPro" id="IPR021929">
    <property type="entry name" value="R1A-like_N"/>
</dbReference>